<accession>A0A194S395</accession>
<evidence type="ECO:0000313" key="2">
    <source>
        <dbReference type="EMBL" id="KPV74994.1"/>
    </source>
</evidence>
<proteinExistence type="predicted"/>
<feature type="transmembrane region" description="Helical" evidence="1">
    <location>
        <begin position="165"/>
        <end position="183"/>
    </location>
</feature>
<feature type="transmembrane region" description="Helical" evidence="1">
    <location>
        <begin position="100"/>
        <end position="118"/>
    </location>
</feature>
<gene>
    <name evidence="2" type="ORF">RHOBADRAFT_44510</name>
</gene>
<sequence length="243" mass="27301">MEPFRPFRPDDVRHRRFCCCVPVRWGVLALALVGATLAACLGIAAIQRLFSPEINPWRAWLEVASIVLWFSLVVLCLYGWAGGISQKREWVEWFYELVWWHLWFNIAVGIYLLVVLALPTSKSLSAQICSKLALDKLDAELLVDFTAADAASTVSLECFAGVRSALILLDLAWTIAILIQLWLCLVSGHYLDELADREAAERFGVDIENPNPPYVFVPGDDAQEMRMIAAMEGRTASRKARAF</sequence>
<reference evidence="2 3" key="1">
    <citation type="journal article" date="2015" name="Front. Microbiol.">
        <title>Genome sequence of the plant growth promoting endophytic yeast Rhodotorula graminis WP1.</title>
        <authorList>
            <person name="Firrincieli A."/>
            <person name="Otillar R."/>
            <person name="Salamov A."/>
            <person name="Schmutz J."/>
            <person name="Khan Z."/>
            <person name="Redman R.S."/>
            <person name="Fleck N.D."/>
            <person name="Lindquist E."/>
            <person name="Grigoriev I.V."/>
            <person name="Doty S.L."/>
        </authorList>
    </citation>
    <scope>NUCLEOTIDE SEQUENCE [LARGE SCALE GENOMIC DNA]</scope>
    <source>
        <strain evidence="2 3">WP1</strain>
    </source>
</reference>
<evidence type="ECO:0000256" key="1">
    <source>
        <dbReference type="SAM" id="Phobius"/>
    </source>
</evidence>
<protein>
    <submittedName>
        <fullName evidence="2">Uncharacterized protein</fullName>
    </submittedName>
</protein>
<dbReference type="OrthoDB" id="3239304at2759"/>
<name>A0A194S395_RHOGW</name>
<feature type="transmembrane region" description="Helical" evidence="1">
    <location>
        <begin position="59"/>
        <end position="80"/>
    </location>
</feature>
<keyword evidence="1" id="KW-0812">Transmembrane</keyword>
<feature type="transmembrane region" description="Helical" evidence="1">
    <location>
        <begin position="25"/>
        <end position="47"/>
    </location>
</feature>
<dbReference type="Proteomes" id="UP000053890">
    <property type="component" value="Unassembled WGS sequence"/>
</dbReference>
<keyword evidence="3" id="KW-1185">Reference proteome</keyword>
<dbReference type="AlphaFoldDB" id="A0A194S395"/>
<keyword evidence="1" id="KW-1133">Transmembrane helix</keyword>
<dbReference type="RefSeq" id="XP_018271043.1">
    <property type="nucleotide sequence ID" value="XM_018414425.1"/>
</dbReference>
<dbReference type="OMA" id="LICVETA"/>
<dbReference type="STRING" id="578459.A0A194S395"/>
<dbReference type="EMBL" id="KQ474079">
    <property type="protein sequence ID" value="KPV74994.1"/>
    <property type="molecule type" value="Genomic_DNA"/>
</dbReference>
<evidence type="ECO:0000313" key="3">
    <source>
        <dbReference type="Proteomes" id="UP000053890"/>
    </source>
</evidence>
<keyword evidence="1" id="KW-0472">Membrane</keyword>
<dbReference type="GeneID" id="28974873"/>
<organism evidence="2 3">
    <name type="scientific">Rhodotorula graminis (strain WP1)</name>
    <dbReference type="NCBI Taxonomy" id="578459"/>
    <lineage>
        <taxon>Eukaryota</taxon>
        <taxon>Fungi</taxon>
        <taxon>Dikarya</taxon>
        <taxon>Basidiomycota</taxon>
        <taxon>Pucciniomycotina</taxon>
        <taxon>Microbotryomycetes</taxon>
        <taxon>Sporidiobolales</taxon>
        <taxon>Sporidiobolaceae</taxon>
        <taxon>Rhodotorula</taxon>
    </lineage>
</organism>